<sequence>MVASVAAESAGYDPSKAFDLEFTQPQPQEESAELYDLDDFPEEPENQITPGVPPHWHLEVPRSQFRTMRPGKEIDSGVITAYSLVLNNEQIPRFKNDSKVMNHFREDYVDIATNKVRSIDPFESDEHLRMVDNNKLITHRYMYVLDKVKKNFFVIDSRPKEDPGPDRTKINKLAGNLINQLLVRAGYHSLLTKATKTKPGQRSWLPKYIKIHEQPNP</sequence>
<name>A0ABU6UPQ8_9FABA</name>
<dbReference type="Proteomes" id="UP001341840">
    <property type="component" value="Unassembled WGS sequence"/>
</dbReference>
<proteinExistence type="predicted"/>
<protein>
    <submittedName>
        <fullName evidence="1">Uncharacterized protein</fullName>
    </submittedName>
</protein>
<evidence type="ECO:0000313" key="2">
    <source>
        <dbReference type="Proteomes" id="UP001341840"/>
    </source>
</evidence>
<comment type="caution">
    <text evidence="1">The sequence shown here is derived from an EMBL/GenBank/DDBJ whole genome shotgun (WGS) entry which is preliminary data.</text>
</comment>
<dbReference type="EMBL" id="JASCZI010121826">
    <property type="protein sequence ID" value="MED6163059.1"/>
    <property type="molecule type" value="Genomic_DNA"/>
</dbReference>
<accession>A0ABU6UPQ8</accession>
<gene>
    <name evidence="1" type="ORF">PIB30_076345</name>
</gene>
<evidence type="ECO:0000313" key="1">
    <source>
        <dbReference type="EMBL" id="MED6163059.1"/>
    </source>
</evidence>
<reference evidence="1 2" key="1">
    <citation type="journal article" date="2023" name="Plants (Basel)">
        <title>Bridging the Gap: Combining Genomics and Transcriptomics Approaches to Understand Stylosanthes scabra, an Orphan Legume from the Brazilian Caatinga.</title>
        <authorList>
            <person name="Ferreira-Neto J.R.C."/>
            <person name="da Silva M.D."/>
            <person name="Binneck E."/>
            <person name="de Melo N.F."/>
            <person name="da Silva R.H."/>
            <person name="de Melo A.L.T.M."/>
            <person name="Pandolfi V."/>
            <person name="Bustamante F.O."/>
            <person name="Brasileiro-Vidal A.C."/>
            <person name="Benko-Iseppon A.M."/>
        </authorList>
    </citation>
    <scope>NUCLEOTIDE SEQUENCE [LARGE SCALE GENOMIC DNA]</scope>
    <source>
        <tissue evidence="1">Leaves</tissue>
    </source>
</reference>
<organism evidence="1 2">
    <name type="scientific">Stylosanthes scabra</name>
    <dbReference type="NCBI Taxonomy" id="79078"/>
    <lineage>
        <taxon>Eukaryota</taxon>
        <taxon>Viridiplantae</taxon>
        <taxon>Streptophyta</taxon>
        <taxon>Embryophyta</taxon>
        <taxon>Tracheophyta</taxon>
        <taxon>Spermatophyta</taxon>
        <taxon>Magnoliopsida</taxon>
        <taxon>eudicotyledons</taxon>
        <taxon>Gunneridae</taxon>
        <taxon>Pentapetalae</taxon>
        <taxon>rosids</taxon>
        <taxon>fabids</taxon>
        <taxon>Fabales</taxon>
        <taxon>Fabaceae</taxon>
        <taxon>Papilionoideae</taxon>
        <taxon>50 kb inversion clade</taxon>
        <taxon>dalbergioids sensu lato</taxon>
        <taxon>Dalbergieae</taxon>
        <taxon>Pterocarpus clade</taxon>
        <taxon>Stylosanthes</taxon>
    </lineage>
</organism>
<keyword evidence="2" id="KW-1185">Reference proteome</keyword>